<feature type="transmembrane region" description="Helical" evidence="2">
    <location>
        <begin position="72"/>
        <end position="91"/>
    </location>
</feature>
<proteinExistence type="predicted"/>
<reference evidence="3 4" key="1">
    <citation type="journal article" date="2018" name="Genome Announc.">
        <title>Draft Genome Sequence of "Candidatus Phycosocius bacilliformis," an Alphaproteobacterial Ectosymbiont of the Hydrocarbon-Producing Green Alga Botryococcus braunii.</title>
        <authorList>
            <person name="Tanabe Y."/>
            <person name="Yamaguchi H."/>
            <person name="Watanabe M.M."/>
        </authorList>
    </citation>
    <scope>NUCLEOTIDE SEQUENCE [LARGE SCALE GENOMIC DNA]</scope>
    <source>
        <strain evidence="3 4">BOTRYCO-2</strain>
    </source>
</reference>
<evidence type="ECO:0000256" key="1">
    <source>
        <dbReference type="SAM" id="MobiDB-lite"/>
    </source>
</evidence>
<evidence type="ECO:0000256" key="2">
    <source>
        <dbReference type="SAM" id="Phobius"/>
    </source>
</evidence>
<keyword evidence="2" id="KW-0812">Transmembrane</keyword>
<evidence type="ECO:0000313" key="4">
    <source>
        <dbReference type="Proteomes" id="UP000245086"/>
    </source>
</evidence>
<keyword evidence="2" id="KW-0472">Membrane</keyword>
<dbReference type="Pfam" id="PF06127">
    <property type="entry name" value="Mpo1-like"/>
    <property type="match status" value="1"/>
</dbReference>
<evidence type="ECO:0008006" key="5">
    <source>
        <dbReference type="Google" id="ProtNLM"/>
    </source>
</evidence>
<evidence type="ECO:0000313" key="3">
    <source>
        <dbReference type="EMBL" id="GBF58860.1"/>
    </source>
</evidence>
<dbReference type="Proteomes" id="UP000245086">
    <property type="component" value="Unassembled WGS sequence"/>
</dbReference>
<dbReference type="PANTHER" id="PTHR34205">
    <property type="entry name" value="TRANSMEMBRANE PROTEIN"/>
    <property type="match status" value="1"/>
</dbReference>
<name>A0A2P2ECS5_9PROT</name>
<gene>
    <name evidence="3" type="ORF">PbB2_02549</name>
</gene>
<sequence>MHSMTDEHATTTSTEAPNSTPARFASFEEFYPFYLSEHQNVISRRLHVIGTGLVCLCLLNVVLWGVIGGFEYLVAAPIVGYGFAWVGHFFFEKNKPATFTYPAWSLMGDFKMFGETITGKRPF</sequence>
<accession>A0A2P2ECS5</accession>
<keyword evidence="2" id="KW-1133">Transmembrane helix</keyword>
<dbReference type="AlphaFoldDB" id="A0A2P2ECS5"/>
<protein>
    <recommendedName>
        <fullName evidence="5">DUF962 domain-containing protein</fullName>
    </recommendedName>
</protein>
<dbReference type="PANTHER" id="PTHR34205:SF2">
    <property type="entry name" value="DUF962 DOMAIN-CONTAINING PROTEIN"/>
    <property type="match status" value="1"/>
</dbReference>
<feature type="transmembrane region" description="Helical" evidence="2">
    <location>
        <begin position="46"/>
        <end position="66"/>
    </location>
</feature>
<feature type="compositionally biased region" description="Polar residues" evidence="1">
    <location>
        <begin position="10"/>
        <end position="20"/>
    </location>
</feature>
<comment type="caution">
    <text evidence="3">The sequence shown here is derived from an EMBL/GenBank/DDBJ whole genome shotgun (WGS) entry which is preliminary data.</text>
</comment>
<feature type="region of interest" description="Disordered" evidence="1">
    <location>
        <begin position="1"/>
        <end position="20"/>
    </location>
</feature>
<dbReference type="EMBL" id="BFBR01000008">
    <property type="protein sequence ID" value="GBF58860.1"/>
    <property type="molecule type" value="Genomic_DNA"/>
</dbReference>
<dbReference type="InterPro" id="IPR009305">
    <property type="entry name" value="Mpo1-like"/>
</dbReference>
<organism evidence="3 4">
    <name type="scientific">Candidatus Phycosocius bacilliformis</name>
    <dbReference type="NCBI Taxonomy" id="1445552"/>
    <lineage>
        <taxon>Bacteria</taxon>
        <taxon>Pseudomonadati</taxon>
        <taxon>Pseudomonadota</taxon>
        <taxon>Alphaproteobacteria</taxon>
        <taxon>Caulobacterales</taxon>
        <taxon>Caulobacterales incertae sedis</taxon>
        <taxon>Candidatus Phycosocius</taxon>
    </lineage>
</organism>
<keyword evidence="4" id="KW-1185">Reference proteome</keyword>